<comment type="similarity">
    <text evidence="1">Belongs to the short-chain dehydrogenases/reductases (SDR) family.</text>
</comment>
<dbReference type="GO" id="GO:0016616">
    <property type="term" value="F:oxidoreductase activity, acting on the CH-OH group of donors, NAD or NADP as acceptor"/>
    <property type="evidence" value="ECO:0007669"/>
    <property type="project" value="TreeGrafter"/>
</dbReference>
<reference evidence="3" key="1">
    <citation type="submission" date="2018-05" db="EMBL/GenBank/DDBJ databases">
        <authorList>
            <person name="Lanie J.A."/>
            <person name="Ng W.-L."/>
            <person name="Kazmierczak K.M."/>
            <person name="Andrzejewski T.M."/>
            <person name="Davidsen T.M."/>
            <person name="Wayne K.J."/>
            <person name="Tettelin H."/>
            <person name="Glass J.I."/>
            <person name="Rusch D."/>
            <person name="Podicherti R."/>
            <person name="Tsui H.-C.T."/>
            <person name="Winkler M.E."/>
        </authorList>
    </citation>
    <scope>NUCLEOTIDE SEQUENCE</scope>
</reference>
<dbReference type="InterPro" id="IPR002347">
    <property type="entry name" value="SDR_fam"/>
</dbReference>
<dbReference type="AlphaFoldDB" id="A0A381WJY8"/>
<evidence type="ECO:0000313" key="3">
    <source>
        <dbReference type="EMBL" id="SVA52233.1"/>
    </source>
</evidence>
<dbReference type="Pfam" id="PF13561">
    <property type="entry name" value="adh_short_C2"/>
    <property type="match status" value="1"/>
</dbReference>
<protein>
    <recommendedName>
        <fullName evidence="4">Oxidoreductase</fullName>
    </recommendedName>
</protein>
<evidence type="ECO:0008006" key="4">
    <source>
        <dbReference type="Google" id="ProtNLM"/>
    </source>
</evidence>
<organism evidence="3">
    <name type="scientific">marine metagenome</name>
    <dbReference type="NCBI Taxonomy" id="408172"/>
    <lineage>
        <taxon>unclassified sequences</taxon>
        <taxon>metagenomes</taxon>
        <taxon>ecological metagenomes</taxon>
    </lineage>
</organism>
<sequence>MNEKQIILITGTRKGIGRFLVEHYTSLGHQVIGCSRSETEYSIDNYQHFCLDVCDEKDVKRMFSQIRKSYGRLDILINNAGIASMNHALLTTMDTVYKIYGTNVFGTFLFCREAAKIMQRNQYGRIVNFSTVAVPLKLEGEAIYASSKAAVISLTQILAGELANIGITVNAIGPTPVKTDLIRSVPVEKIERLLERQAIHRYGEYGDIINVIDFFIKPESNFITGQVIYLGGV</sequence>
<dbReference type="EMBL" id="UINC01011896">
    <property type="protein sequence ID" value="SVA52233.1"/>
    <property type="molecule type" value="Genomic_DNA"/>
</dbReference>
<dbReference type="PANTHER" id="PTHR42760">
    <property type="entry name" value="SHORT-CHAIN DEHYDROGENASES/REDUCTASES FAMILY MEMBER"/>
    <property type="match status" value="1"/>
</dbReference>
<dbReference type="SUPFAM" id="SSF51735">
    <property type="entry name" value="NAD(P)-binding Rossmann-fold domains"/>
    <property type="match status" value="1"/>
</dbReference>
<dbReference type="CDD" id="cd05233">
    <property type="entry name" value="SDR_c"/>
    <property type="match status" value="1"/>
</dbReference>
<dbReference type="PRINTS" id="PR00080">
    <property type="entry name" value="SDRFAMILY"/>
</dbReference>
<keyword evidence="2" id="KW-0560">Oxidoreductase</keyword>
<dbReference type="PANTHER" id="PTHR42760:SF133">
    <property type="entry name" value="3-OXOACYL-[ACYL-CARRIER-PROTEIN] REDUCTASE"/>
    <property type="match status" value="1"/>
</dbReference>
<name>A0A381WJY8_9ZZZZ</name>
<accession>A0A381WJY8</accession>
<dbReference type="Gene3D" id="3.40.50.720">
    <property type="entry name" value="NAD(P)-binding Rossmann-like Domain"/>
    <property type="match status" value="1"/>
</dbReference>
<evidence type="ECO:0000256" key="1">
    <source>
        <dbReference type="ARBA" id="ARBA00006484"/>
    </source>
</evidence>
<proteinExistence type="inferred from homology"/>
<evidence type="ECO:0000256" key="2">
    <source>
        <dbReference type="ARBA" id="ARBA00023002"/>
    </source>
</evidence>
<dbReference type="PRINTS" id="PR00081">
    <property type="entry name" value="GDHRDH"/>
</dbReference>
<dbReference type="InterPro" id="IPR036291">
    <property type="entry name" value="NAD(P)-bd_dom_sf"/>
</dbReference>
<gene>
    <name evidence="3" type="ORF">METZ01_LOCUS105087</name>
</gene>